<dbReference type="PANTHER" id="PTHR43179">
    <property type="entry name" value="RHAMNOSYLTRANSFERASE WBBL"/>
    <property type="match status" value="1"/>
</dbReference>
<organism evidence="5 6">
    <name type="scientific">Psychrosphaera haliotis</name>
    <dbReference type="NCBI Taxonomy" id="555083"/>
    <lineage>
        <taxon>Bacteria</taxon>
        <taxon>Pseudomonadati</taxon>
        <taxon>Pseudomonadota</taxon>
        <taxon>Gammaproteobacteria</taxon>
        <taxon>Alteromonadales</taxon>
        <taxon>Pseudoalteromonadaceae</taxon>
        <taxon>Psychrosphaera</taxon>
    </lineage>
</organism>
<dbReference type="EMBL" id="WOCD01000001">
    <property type="protein sequence ID" value="MUH71361.1"/>
    <property type="molecule type" value="Genomic_DNA"/>
</dbReference>
<dbReference type="InterPro" id="IPR001173">
    <property type="entry name" value="Glyco_trans_2-like"/>
</dbReference>
<proteinExistence type="inferred from homology"/>
<dbReference type="CDD" id="cd02526">
    <property type="entry name" value="GT2_RfbF_like"/>
    <property type="match status" value="1"/>
</dbReference>
<dbReference type="AlphaFoldDB" id="A0A6N8FA97"/>
<evidence type="ECO:0000256" key="1">
    <source>
        <dbReference type="ARBA" id="ARBA00006739"/>
    </source>
</evidence>
<dbReference type="Proteomes" id="UP000439994">
    <property type="component" value="Unassembled WGS sequence"/>
</dbReference>
<dbReference type="Gene3D" id="3.90.550.10">
    <property type="entry name" value="Spore Coat Polysaccharide Biosynthesis Protein SpsA, Chain A"/>
    <property type="match status" value="1"/>
</dbReference>
<accession>A0A6N8FA97</accession>
<evidence type="ECO:0000256" key="3">
    <source>
        <dbReference type="ARBA" id="ARBA00022679"/>
    </source>
</evidence>
<evidence type="ECO:0000259" key="4">
    <source>
        <dbReference type="Pfam" id="PF00535"/>
    </source>
</evidence>
<dbReference type="GO" id="GO:0016757">
    <property type="term" value="F:glycosyltransferase activity"/>
    <property type="evidence" value="ECO:0007669"/>
    <property type="project" value="UniProtKB-KW"/>
</dbReference>
<evidence type="ECO:0000256" key="2">
    <source>
        <dbReference type="ARBA" id="ARBA00022676"/>
    </source>
</evidence>
<keyword evidence="2" id="KW-0328">Glycosyltransferase</keyword>
<evidence type="ECO:0000313" key="6">
    <source>
        <dbReference type="Proteomes" id="UP000439994"/>
    </source>
</evidence>
<dbReference type="RefSeq" id="WP_330997666.1">
    <property type="nucleotide sequence ID" value="NZ_WOCD01000001.1"/>
</dbReference>
<protein>
    <submittedName>
        <fullName evidence="5">Glycosyltransferase</fullName>
    </submittedName>
</protein>
<keyword evidence="6" id="KW-1185">Reference proteome</keyword>
<dbReference type="PANTHER" id="PTHR43179:SF12">
    <property type="entry name" value="GALACTOFURANOSYLTRANSFERASE GLFT2"/>
    <property type="match status" value="1"/>
</dbReference>
<comment type="similarity">
    <text evidence="1">Belongs to the glycosyltransferase 2 family.</text>
</comment>
<reference evidence="5 6" key="1">
    <citation type="submission" date="2019-11" db="EMBL/GenBank/DDBJ databases">
        <title>P. haliotis isolates from Z. marina roots.</title>
        <authorList>
            <person name="Cohen M."/>
            <person name="Jospin G."/>
            <person name="Eisen J.A."/>
            <person name="Coil D.A."/>
        </authorList>
    </citation>
    <scope>NUCLEOTIDE SEQUENCE [LARGE SCALE GENOMIC DNA]</scope>
    <source>
        <strain evidence="5 6">UCD-MCMsp1aY</strain>
    </source>
</reference>
<evidence type="ECO:0000313" key="5">
    <source>
        <dbReference type="EMBL" id="MUH71361.1"/>
    </source>
</evidence>
<name>A0A6N8FA97_9GAMM</name>
<dbReference type="InterPro" id="IPR029044">
    <property type="entry name" value="Nucleotide-diphossugar_trans"/>
</dbReference>
<dbReference type="SUPFAM" id="SSF53448">
    <property type="entry name" value="Nucleotide-diphospho-sugar transferases"/>
    <property type="match status" value="1"/>
</dbReference>
<gene>
    <name evidence="5" type="ORF">GNP35_01920</name>
</gene>
<feature type="domain" description="Glycosyltransferase 2-like" evidence="4">
    <location>
        <begin position="5"/>
        <end position="106"/>
    </location>
</feature>
<dbReference type="Pfam" id="PF00535">
    <property type="entry name" value="Glycos_transf_2"/>
    <property type="match status" value="1"/>
</dbReference>
<keyword evidence="3 5" id="KW-0808">Transferase</keyword>
<comment type="caution">
    <text evidence="5">The sequence shown here is derived from an EMBL/GenBank/DDBJ whole genome shotgun (WGS) entry which is preliminary data.</text>
</comment>
<sequence length="291" mass="33111">MKGALIVTYNPSQTQTLLLLEQLANQTDVLVVIDNSKRSPQWLQEACFNSDIELKHYSTNVGLANAHNTGLQYLNERGCEVGFIFDQDSEIDDSFVTQMVSEYKKAKQSENIAAVGPQVVCKFINEDVKPRVQKRAPITSGVDRASQIISSGMMVNLKLFSRIGSKDERLFIDGVDHEWCWRANSLGYSVGIVNSVKMIHELGDSRSRFLGFTYKVGSPIRLYYQFRNNLLLSRRGYVPLYWKCRNLSLMMIKLVSMVINHTDRKQRLKYMLLGIRDGVTGRSGKLKLKSK</sequence>